<dbReference type="STRING" id="871741.SAMN05192570_0909"/>
<accession>A0A1I6P7N7</accession>
<dbReference type="Gene3D" id="2.40.160.20">
    <property type="match status" value="1"/>
</dbReference>
<dbReference type="AlphaFoldDB" id="A0A1I6P7N7"/>
<gene>
    <name evidence="1" type="ORF">SAMN05192570_0909</name>
</gene>
<evidence type="ECO:0000313" key="1">
    <source>
        <dbReference type="EMBL" id="SFS36204.1"/>
    </source>
</evidence>
<proteinExistence type="predicted"/>
<keyword evidence="2" id="KW-1185">Reference proteome</keyword>
<dbReference type="Proteomes" id="UP000198788">
    <property type="component" value="Unassembled WGS sequence"/>
</dbReference>
<reference evidence="2" key="1">
    <citation type="submission" date="2016-10" db="EMBL/GenBank/DDBJ databases">
        <authorList>
            <person name="Varghese N."/>
            <person name="Submissions S."/>
        </authorList>
    </citation>
    <scope>NUCLEOTIDE SEQUENCE [LARGE SCALE GENOMIC DNA]</scope>
    <source>
        <strain evidence="2">CGMCC 1.10683</strain>
    </source>
</reference>
<name>A0A1I6P7N7_9CAUL</name>
<protein>
    <submittedName>
        <fullName evidence="1">Lipid A 3-O-deacylase</fullName>
    </submittedName>
</protein>
<sequence length="193" mass="21036">MQTRRDSRRVPSAAAIGCLAALGFAGEVRSQEDTREIRVAVMQHDVLHPGSDDREGGANLEMALLSRPITVLDAVGRPRAYISGSLNSDGDTNFASVGLSWRRAVSDRVSGEFQFGYAVHDGVLDTDDPVEARSRLLLGSRDLFRSALGLNWEVSRDVSIGVQWVHLSHGQVLGDGRNQGIDTAGLVMTYRFR</sequence>
<dbReference type="EMBL" id="FOZV01000001">
    <property type="protein sequence ID" value="SFS36204.1"/>
    <property type="molecule type" value="Genomic_DNA"/>
</dbReference>
<organism evidence="1 2">
    <name type="scientific">Brevundimonas viscosa</name>
    <dbReference type="NCBI Taxonomy" id="871741"/>
    <lineage>
        <taxon>Bacteria</taxon>
        <taxon>Pseudomonadati</taxon>
        <taxon>Pseudomonadota</taxon>
        <taxon>Alphaproteobacteria</taxon>
        <taxon>Caulobacterales</taxon>
        <taxon>Caulobacteraceae</taxon>
        <taxon>Brevundimonas</taxon>
    </lineage>
</organism>
<evidence type="ECO:0000313" key="2">
    <source>
        <dbReference type="Proteomes" id="UP000198788"/>
    </source>
</evidence>